<dbReference type="PANTHER" id="PTHR23028">
    <property type="entry name" value="ACETYLTRANSFERASE"/>
    <property type="match status" value="1"/>
</dbReference>
<dbReference type="Pfam" id="PF01757">
    <property type="entry name" value="Acyl_transf_3"/>
    <property type="match status" value="1"/>
</dbReference>
<dbReference type="EMBL" id="CP165626">
    <property type="protein sequence ID" value="XDU98536.1"/>
    <property type="molecule type" value="Genomic_DNA"/>
</dbReference>
<accession>A0AB39WCE3</accession>
<feature type="transmembrane region" description="Helical" evidence="1">
    <location>
        <begin position="316"/>
        <end position="335"/>
    </location>
</feature>
<name>A0AB39WCE3_9FLAO</name>
<feature type="transmembrane region" description="Helical" evidence="1">
    <location>
        <begin position="341"/>
        <end position="364"/>
    </location>
</feature>
<evidence type="ECO:0000313" key="3">
    <source>
        <dbReference type="EMBL" id="XDU98536.1"/>
    </source>
</evidence>
<gene>
    <name evidence="3" type="ORF">AB3G39_15425</name>
</gene>
<sequence>MIEIKKFFFFNGLNELRAIAALSVVFHHVELHNSLLSIYRKYDFMSYFIGNLGKNGVFLFFVLSGFLITYLLLKEKEINGTVVLKKFFLRRIYRIWPLYYLIFTISVIAIPLLALNFEIFKEDTLSYIEIIKAHNYGFKGIVFYLFLMPNVALYSGYFITGCTQAWSVGVEEQFYIIWPLFILFFNNKRIIGFFFSVLFLVPFFIFLSKNDYILYPFSVMIKSIPFHFMAIGAIGGYFFFYKKNIIERYTKSKTAYFFVVCLVLTLLFQQFFIDVIQEISISFLFLILILFSINDKNPWIFRNRYFSYLGKISFGIYMYHTFVMFLVFPFVNKYYLNYEKGFLYCLLLYPLIFIITILFSSLSYKYFESKFIKIKDSKFKTL</sequence>
<keyword evidence="1" id="KW-0472">Membrane</keyword>
<feature type="transmembrane region" description="Helical" evidence="1">
    <location>
        <begin position="55"/>
        <end position="73"/>
    </location>
</feature>
<reference evidence="3" key="1">
    <citation type="submission" date="2024-07" db="EMBL/GenBank/DDBJ databases">
        <authorList>
            <person name="Biller S.J."/>
        </authorList>
    </citation>
    <scope>NUCLEOTIDE SEQUENCE</scope>
    <source>
        <strain evidence="3">WC2416</strain>
    </source>
</reference>
<keyword evidence="3" id="KW-0808">Transferase</keyword>
<dbReference type="EC" id="2.3.-.-" evidence="3"/>
<dbReference type="GO" id="GO:0000271">
    <property type="term" value="P:polysaccharide biosynthetic process"/>
    <property type="evidence" value="ECO:0007669"/>
    <property type="project" value="TreeGrafter"/>
</dbReference>
<dbReference type="InterPro" id="IPR002656">
    <property type="entry name" value="Acyl_transf_3_dom"/>
</dbReference>
<dbReference type="InterPro" id="IPR050879">
    <property type="entry name" value="Acyltransferase_3"/>
</dbReference>
<evidence type="ECO:0000259" key="2">
    <source>
        <dbReference type="Pfam" id="PF01757"/>
    </source>
</evidence>
<organism evidence="3">
    <name type="scientific">Flavobacterium sp. WC2416</name>
    <dbReference type="NCBI Taxonomy" id="3234141"/>
    <lineage>
        <taxon>Bacteria</taxon>
        <taxon>Pseudomonadati</taxon>
        <taxon>Bacteroidota</taxon>
        <taxon>Flavobacteriia</taxon>
        <taxon>Flavobacteriales</taxon>
        <taxon>Flavobacteriaceae</taxon>
        <taxon>Flavobacterium</taxon>
    </lineage>
</organism>
<feature type="transmembrane region" description="Helical" evidence="1">
    <location>
        <begin position="136"/>
        <end position="159"/>
    </location>
</feature>
<feature type="transmembrane region" description="Helical" evidence="1">
    <location>
        <begin position="213"/>
        <end position="241"/>
    </location>
</feature>
<feature type="transmembrane region" description="Helical" evidence="1">
    <location>
        <begin position="93"/>
        <end position="115"/>
    </location>
</feature>
<feature type="domain" description="Acyltransferase 3" evidence="2">
    <location>
        <begin position="12"/>
        <end position="359"/>
    </location>
</feature>
<keyword evidence="1" id="KW-1133">Transmembrane helix</keyword>
<keyword evidence="3" id="KW-0012">Acyltransferase</keyword>
<dbReference type="AlphaFoldDB" id="A0AB39WCE3"/>
<dbReference type="RefSeq" id="WP_369769500.1">
    <property type="nucleotide sequence ID" value="NZ_CP165626.1"/>
</dbReference>
<dbReference type="PANTHER" id="PTHR23028:SF53">
    <property type="entry name" value="ACYL_TRANSF_3 DOMAIN-CONTAINING PROTEIN"/>
    <property type="match status" value="1"/>
</dbReference>
<feature type="transmembrane region" description="Helical" evidence="1">
    <location>
        <begin position="190"/>
        <end position="207"/>
    </location>
</feature>
<evidence type="ECO:0000256" key="1">
    <source>
        <dbReference type="SAM" id="Phobius"/>
    </source>
</evidence>
<dbReference type="GO" id="GO:0016747">
    <property type="term" value="F:acyltransferase activity, transferring groups other than amino-acyl groups"/>
    <property type="evidence" value="ECO:0007669"/>
    <property type="project" value="InterPro"/>
</dbReference>
<proteinExistence type="predicted"/>
<feature type="transmembrane region" description="Helical" evidence="1">
    <location>
        <begin position="253"/>
        <end position="273"/>
    </location>
</feature>
<feature type="transmembrane region" description="Helical" evidence="1">
    <location>
        <begin position="165"/>
        <end position="185"/>
    </location>
</feature>
<keyword evidence="1" id="KW-0812">Transmembrane</keyword>
<feature type="transmembrane region" description="Helical" evidence="1">
    <location>
        <begin position="279"/>
        <end position="295"/>
    </location>
</feature>
<dbReference type="GO" id="GO:0016020">
    <property type="term" value="C:membrane"/>
    <property type="evidence" value="ECO:0007669"/>
    <property type="project" value="TreeGrafter"/>
</dbReference>
<protein>
    <submittedName>
        <fullName evidence="3">Acyltransferase family protein</fullName>
        <ecNumber evidence="3">2.3.-.-</ecNumber>
    </submittedName>
</protein>